<evidence type="ECO:0000259" key="4">
    <source>
        <dbReference type="Pfam" id="PF04500"/>
    </source>
</evidence>
<accession>A0A4C1UZF5</accession>
<organism evidence="5 6">
    <name type="scientific">Eumeta variegata</name>
    <name type="common">Bagworm moth</name>
    <name type="synonym">Eumeta japonica</name>
    <dbReference type="NCBI Taxonomy" id="151549"/>
    <lineage>
        <taxon>Eukaryota</taxon>
        <taxon>Metazoa</taxon>
        <taxon>Ecdysozoa</taxon>
        <taxon>Arthropoda</taxon>
        <taxon>Hexapoda</taxon>
        <taxon>Insecta</taxon>
        <taxon>Pterygota</taxon>
        <taxon>Neoptera</taxon>
        <taxon>Endopterygota</taxon>
        <taxon>Lepidoptera</taxon>
        <taxon>Glossata</taxon>
        <taxon>Ditrysia</taxon>
        <taxon>Tineoidea</taxon>
        <taxon>Psychidae</taxon>
        <taxon>Oiketicinae</taxon>
        <taxon>Eumeta</taxon>
    </lineage>
</organism>
<dbReference type="EMBL" id="BGZK01000246">
    <property type="protein sequence ID" value="GBP31406.1"/>
    <property type="molecule type" value="Genomic_DNA"/>
</dbReference>
<keyword evidence="2" id="KW-0863">Zinc-finger</keyword>
<feature type="domain" description="FLYWCH-type" evidence="4">
    <location>
        <begin position="41"/>
        <end position="100"/>
    </location>
</feature>
<sequence>MYPDPFRHVKMLTVRTQPHNRSSEAKAAEYDLEKMNEMVEFVVTPRGTTILTIGRYRYSMKQIRGLKKHWLCSSSKSKACKAVVHTIDDIIVYKANKHRH</sequence>
<evidence type="ECO:0000256" key="3">
    <source>
        <dbReference type="ARBA" id="ARBA00022833"/>
    </source>
</evidence>
<proteinExistence type="predicted"/>
<keyword evidence="3" id="KW-0862">Zinc</keyword>
<dbReference type="GO" id="GO:0008270">
    <property type="term" value="F:zinc ion binding"/>
    <property type="evidence" value="ECO:0007669"/>
    <property type="project" value="UniProtKB-KW"/>
</dbReference>
<keyword evidence="1" id="KW-0479">Metal-binding</keyword>
<gene>
    <name evidence="5" type="ORF">EVAR_17894_1</name>
</gene>
<dbReference type="Gene3D" id="2.20.25.240">
    <property type="match status" value="1"/>
</dbReference>
<evidence type="ECO:0000256" key="2">
    <source>
        <dbReference type="ARBA" id="ARBA00022771"/>
    </source>
</evidence>
<reference evidence="5 6" key="1">
    <citation type="journal article" date="2019" name="Commun. Biol.">
        <title>The bagworm genome reveals a unique fibroin gene that provides high tensile strength.</title>
        <authorList>
            <person name="Kono N."/>
            <person name="Nakamura H."/>
            <person name="Ohtoshi R."/>
            <person name="Tomita M."/>
            <person name="Numata K."/>
            <person name="Arakawa K."/>
        </authorList>
    </citation>
    <scope>NUCLEOTIDE SEQUENCE [LARGE SCALE GENOMIC DNA]</scope>
</reference>
<dbReference type="AlphaFoldDB" id="A0A4C1UZF5"/>
<dbReference type="InterPro" id="IPR007588">
    <property type="entry name" value="Znf_FLYWCH"/>
</dbReference>
<dbReference type="Pfam" id="PF04500">
    <property type="entry name" value="FLYWCH"/>
    <property type="match status" value="1"/>
</dbReference>
<keyword evidence="6" id="KW-1185">Reference proteome</keyword>
<name>A0A4C1UZF5_EUMVA</name>
<comment type="caution">
    <text evidence="5">The sequence shown here is derived from an EMBL/GenBank/DDBJ whole genome shotgun (WGS) entry which is preliminary data.</text>
</comment>
<protein>
    <recommendedName>
        <fullName evidence="4">FLYWCH-type domain-containing protein</fullName>
    </recommendedName>
</protein>
<evidence type="ECO:0000256" key="1">
    <source>
        <dbReference type="ARBA" id="ARBA00022723"/>
    </source>
</evidence>
<evidence type="ECO:0000313" key="5">
    <source>
        <dbReference type="EMBL" id="GBP31406.1"/>
    </source>
</evidence>
<evidence type="ECO:0000313" key="6">
    <source>
        <dbReference type="Proteomes" id="UP000299102"/>
    </source>
</evidence>
<dbReference type="OrthoDB" id="7761241at2759"/>
<dbReference type="Proteomes" id="UP000299102">
    <property type="component" value="Unassembled WGS sequence"/>
</dbReference>